<organism evidence="4">
    <name type="scientific">freshwater metagenome</name>
    <dbReference type="NCBI Taxonomy" id="449393"/>
    <lineage>
        <taxon>unclassified sequences</taxon>
        <taxon>metagenomes</taxon>
        <taxon>ecological metagenomes</taxon>
    </lineage>
</organism>
<dbReference type="EMBL" id="CAEZTO010000014">
    <property type="protein sequence ID" value="CAB4573667.1"/>
    <property type="molecule type" value="Genomic_DNA"/>
</dbReference>
<keyword evidence="1" id="KW-0808">Transferase</keyword>
<dbReference type="GO" id="GO:0009401">
    <property type="term" value="P:phosphoenolpyruvate-dependent sugar phosphotransferase system"/>
    <property type="evidence" value="ECO:0007669"/>
    <property type="project" value="InterPro"/>
</dbReference>
<dbReference type="InterPro" id="IPR036095">
    <property type="entry name" value="PTS_EIIB-like_sf"/>
</dbReference>
<evidence type="ECO:0000313" key="3">
    <source>
        <dbReference type="EMBL" id="CAB4542042.1"/>
    </source>
</evidence>
<proteinExistence type="predicted"/>
<dbReference type="AlphaFoldDB" id="A0A6J6EC64"/>
<dbReference type="CDD" id="cd05563">
    <property type="entry name" value="PTS_IIB_ascorbate"/>
    <property type="match status" value="1"/>
</dbReference>
<sequence length="89" mass="9133">MRIYCVCGAGIGTSVILARNAQKVLSELGIAADVTAVAMANLGQLPAAQLILATKDVAEDLILTNSEIVVLKSALDLPELKNALTAALS</sequence>
<gene>
    <name evidence="3" type="ORF">UFOPK1503_00320</name>
    <name evidence="4" type="ORF">UFOPK1693_00896</name>
</gene>
<dbReference type="Gene3D" id="3.40.50.2300">
    <property type="match status" value="1"/>
</dbReference>
<protein>
    <submittedName>
        <fullName evidence="4">Unannotated protein</fullName>
    </submittedName>
</protein>
<evidence type="ECO:0000259" key="2">
    <source>
        <dbReference type="PROSITE" id="PS51099"/>
    </source>
</evidence>
<dbReference type="PROSITE" id="PS51099">
    <property type="entry name" value="PTS_EIIB_TYPE_2"/>
    <property type="match status" value="1"/>
</dbReference>
<feature type="domain" description="PTS EIIB type-2" evidence="2">
    <location>
        <begin position="1"/>
        <end position="89"/>
    </location>
</feature>
<evidence type="ECO:0000313" key="4">
    <source>
        <dbReference type="EMBL" id="CAB4573667.1"/>
    </source>
</evidence>
<dbReference type="InterPro" id="IPR013011">
    <property type="entry name" value="PTS_EIIB_2"/>
</dbReference>
<reference evidence="4" key="1">
    <citation type="submission" date="2020-05" db="EMBL/GenBank/DDBJ databases">
        <authorList>
            <person name="Chiriac C."/>
            <person name="Salcher M."/>
            <person name="Ghai R."/>
            <person name="Kavagutti S V."/>
        </authorList>
    </citation>
    <scope>NUCLEOTIDE SEQUENCE</scope>
</reference>
<dbReference type="GO" id="GO:0008982">
    <property type="term" value="F:protein-N(PI)-phosphohistidine-sugar phosphotransferase activity"/>
    <property type="evidence" value="ECO:0007669"/>
    <property type="project" value="InterPro"/>
</dbReference>
<name>A0A6J6EC64_9ZZZZ</name>
<dbReference type="SUPFAM" id="SSF52794">
    <property type="entry name" value="PTS system IIB component-like"/>
    <property type="match status" value="1"/>
</dbReference>
<evidence type="ECO:0000256" key="1">
    <source>
        <dbReference type="ARBA" id="ARBA00022679"/>
    </source>
</evidence>
<dbReference type="Pfam" id="PF02302">
    <property type="entry name" value="PTS_IIB"/>
    <property type="match status" value="1"/>
</dbReference>
<accession>A0A6J6EC64</accession>
<dbReference type="InterPro" id="IPR003501">
    <property type="entry name" value="PTS_EIIB_2/3"/>
</dbReference>
<dbReference type="EMBL" id="CAEZST010000003">
    <property type="protein sequence ID" value="CAB4542042.1"/>
    <property type="molecule type" value="Genomic_DNA"/>
</dbReference>